<dbReference type="InterPro" id="IPR005135">
    <property type="entry name" value="Endo/exonuclease/phosphatase"/>
</dbReference>
<sequence length="325" mass="36911">MFTTLIISTSFLVLLTFLPLFPSDHWTIRVWEFPRLQIAVLLIINLLVIGGFYHQNLSYMAGMLVTNFVALAYQIHWILPYTPIVQPMVPMNDSADPKRSIKIINSNVLMINHDAPKLLKLVDQEKPHILVTLETNQWWQDALSPLHDDYPYRVNFPLENLYGMHVFSRLPLSDIKTAERVEKGVPSVHCIATLESGEKIRCHFVHPAPPSPTENEEATERDRELLGLAKEIASADSETALPIIVSGDLNDVAWSPTTQAFLRISGMCDPRIGRGAFNTFHAQHVLARWPLDHVFHSKDFELVNLSRLPEIGSDHFPLLTELCLK</sequence>
<organism evidence="3 4">
    <name type="scientific">Paraglaciecola mesophila KMM 241</name>
    <dbReference type="NCBI Taxonomy" id="1128912"/>
    <lineage>
        <taxon>Bacteria</taxon>
        <taxon>Pseudomonadati</taxon>
        <taxon>Pseudomonadota</taxon>
        <taxon>Gammaproteobacteria</taxon>
        <taxon>Alteromonadales</taxon>
        <taxon>Alteromonadaceae</taxon>
        <taxon>Paraglaciecola</taxon>
    </lineage>
</organism>
<feature type="transmembrane region" description="Helical" evidence="1">
    <location>
        <begin position="60"/>
        <end position="79"/>
    </location>
</feature>
<proteinExistence type="predicted"/>
<gene>
    <name evidence="3" type="ORF">GMES_1093</name>
</gene>
<dbReference type="Pfam" id="PF03372">
    <property type="entry name" value="Exo_endo_phos"/>
    <property type="match status" value="1"/>
</dbReference>
<name>K6YZ13_9ALTE</name>
<feature type="domain" description="Endonuclease/exonuclease/phosphatase" evidence="2">
    <location>
        <begin position="107"/>
        <end position="315"/>
    </location>
</feature>
<reference evidence="3 4" key="1">
    <citation type="journal article" date="2017" name="Antonie Van Leeuwenhoek">
        <title>Rhizobium rhizosphaerae sp. nov., a novel species isolated from rice rhizosphere.</title>
        <authorList>
            <person name="Zhao J.J."/>
            <person name="Zhang J."/>
            <person name="Zhang R.J."/>
            <person name="Zhang C.W."/>
            <person name="Yin H.Q."/>
            <person name="Zhang X.X."/>
        </authorList>
    </citation>
    <scope>NUCLEOTIDE SEQUENCE [LARGE SCALE GENOMIC DNA]</scope>
    <source>
        <strain evidence="3 4">KMM 241</strain>
    </source>
</reference>
<dbReference type="SUPFAM" id="SSF56219">
    <property type="entry name" value="DNase I-like"/>
    <property type="match status" value="1"/>
</dbReference>
<dbReference type="EMBL" id="BAEP01000023">
    <property type="protein sequence ID" value="GAC23392.1"/>
    <property type="molecule type" value="Genomic_DNA"/>
</dbReference>
<dbReference type="AlphaFoldDB" id="K6YZ13"/>
<evidence type="ECO:0000256" key="1">
    <source>
        <dbReference type="SAM" id="Phobius"/>
    </source>
</evidence>
<dbReference type="Proteomes" id="UP000006263">
    <property type="component" value="Unassembled WGS sequence"/>
</dbReference>
<keyword evidence="1" id="KW-1133">Transmembrane helix</keyword>
<accession>K6YZ13</accession>
<dbReference type="RefSeq" id="WP_006991543.1">
    <property type="nucleotide sequence ID" value="NZ_BAEP01000023.1"/>
</dbReference>
<dbReference type="Gene3D" id="3.60.10.10">
    <property type="entry name" value="Endonuclease/exonuclease/phosphatase"/>
    <property type="match status" value="1"/>
</dbReference>
<protein>
    <recommendedName>
        <fullName evidence="2">Endonuclease/exonuclease/phosphatase domain-containing protein</fullName>
    </recommendedName>
</protein>
<evidence type="ECO:0000313" key="4">
    <source>
        <dbReference type="Proteomes" id="UP000006263"/>
    </source>
</evidence>
<keyword evidence="1" id="KW-0812">Transmembrane</keyword>
<keyword evidence="1" id="KW-0472">Membrane</keyword>
<evidence type="ECO:0000313" key="3">
    <source>
        <dbReference type="EMBL" id="GAC23392.1"/>
    </source>
</evidence>
<evidence type="ECO:0000259" key="2">
    <source>
        <dbReference type="Pfam" id="PF03372"/>
    </source>
</evidence>
<comment type="caution">
    <text evidence="3">The sequence shown here is derived from an EMBL/GenBank/DDBJ whole genome shotgun (WGS) entry which is preliminary data.</text>
</comment>
<feature type="transmembrane region" description="Helical" evidence="1">
    <location>
        <begin position="33"/>
        <end position="53"/>
    </location>
</feature>
<dbReference type="eggNOG" id="COG3021">
    <property type="taxonomic scope" value="Bacteria"/>
</dbReference>
<dbReference type="InterPro" id="IPR036691">
    <property type="entry name" value="Endo/exonu/phosph_ase_sf"/>
</dbReference>
<dbReference type="GO" id="GO:0003824">
    <property type="term" value="F:catalytic activity"/>
    <property type="evidence" value="ECO:0007669"/>
    <property type="project" value="InterPro"/>
</dbReference>
<dbReference type="OrthoDB" id="9796594at2"/>